<dbReference type="RefSeq" id="WP_272181090.1">
    <property type="nucleotide sequence ID" value="NZ_JAQOMS010000002.1"/>
</dbReference>
<dbReference type="InterPro" id="IPR019546">
    <property type="entry name" value="TAT_signal_bac_arc"/>
</dbReference>
<dbReference type="Proteomes" id="UP001528411">
    <property type="component" value="Unassembled WGS sequence"/>
</dbReference>
<gene>
    <name evidence="2" type="ORF">PN838_14135</name>
</gene>
<dbReference type="InterPro" id="IPR006311">
    <property type="entry name" value="TAT_signal"/>
</dbReference>
<evidence type="ECO:0000313" key="2">
    <source>
        <dbReference type="EMBL" id="MDC2889710.1"/>
    </source>
</evidence>
<keyword evidence="1" id="KW-0732">Signal</keyword>
<sequence length="205" mass="22823">MEPSNNELTEPTRRDFLRKLGLVVGSSAAFTLVSGVKLNQAFAYEMTPNSAHRKGKTFTQSQMATLAKIARTVLPKTDTPSAEDVDCHGFIDHQLAVCYNEHDRRLAIEIVDDIESAAINAFSTSFAQLIDSQRHELLTKLERLDGFNHDQKSKFQLIKHLIVFGFFTSEVGATQALRYLPVPGGFTGSIPYKKGDKAWGSHAFY</sequence>
<dbReference type="NCBIfam" id="TIGR01409">
    <property type="entry name" value="TAT_signal_seq"/>
    <property type="match status" value="1"/>
</dbReference>
<dbReference type="InterPro" id="IPR027056">
    <property type="entry name" value="Gluconate_2DH_su3"/>
</dbReference>
<keyword evidence="3" id="KW-1185">Reference proteome</keyword>
<accession>A0ABT5FDS9</accession>
<name>A0ABT5FDS9_9GAMM</name>
<protein>
    <submittedName>
        <fullName evidence="2">Gluconate 2-dehydrogenase subunit 3 family protein</fullName>
    </submittedName>
</protein>
<evidence type="ECO:0000256" key="1">
    <source>
        <dbReference type="ARBA" id="ARBA00022729"/>
    </source>
</evidence>
<comment type="caution">
    <text evidence="2">The sequence shown here is derived from an EMBL/GenBank/DDBJ whole genome shotgun (WGS) entry which is preliminary data.</text>
</comment>
<proteinExistence type="predicted"/>
<dbReference type="EMBL" id="JAQOMS010000002">
    <property type="protein sequence ID" value="MDC2889710.1"/>
    <property type="molecule type" value="Genomic_DNA"/>
</dbReference>
<reference evidence="2 3" key="1">
    <citation type="submission" date="2023-01" db="EMBL/GenBank/DDBJ databases">
        <title>Psychrosphaera sp. nov., isolated from marine algae.</title>
        <authorList>
            <person name="Bayburt H."/>
            <person name="Choi B.J."/>
            <person name="Kim J.M."/>
            <person name="Choi D.G."/>
            <person name="Jeon C.O."/>
        </authorList>
    </citation>
    <scope>NUCLEOTIDE SEQUENCE [LARGE SCALE GENOMIC DNA]</scope>
    <source>
        <strain evidence="2 3">G1-22</strain>
    </source>
</reference>
<organism evidence="2 3">
    <name type="scientific">Psychrosphaera algicola</name>
    <dbReference type="NCBI Taxonomy" id="3023714"/>
    <lineage>
        <taxon>Bacteria</taxon>
        <taxon>Pseudomonadati</taxon>
        <taxon>Pseudomonadota</taxon>
        <taxon>Gammaproteobacteria</taxon>
        <taxon>Alteromonadales</taxon>
        <taxon>Pseudoalteromonadaceae</taxon>
        <taxon>Psychrosphaera</taxon>
    </lineage>
</organism>
<dbReference type="Pfam" id="PF13618">
    <property type="entry name" value="Gluconate_2-dh3"/>
    <property type="match status" value="1"/>
</dbReference>
<evidence type="ECO:0000313" key="3">
    <source>
        <dbReference type="Proteomes" id="UP001528411"/>
    </source>
</evidence>
<dbReference type="PROSITE" id="PS51318">
    <property type="entry name" value="TAT"/>
    <property type="match status" value="1"/>
</dbReference>